<comment type="caution">
    <text evidence="2">The sequence shown here is derived from an EMBL/GenBank/DDBJ whole genome shotgun (WGS) entry which is preliminary data.</text>
</comment>
<dbReference type="AlphaFoldDB" id="A0A853CVH5"/>
<evidence type="ECO:0000313" key="2">
    <source>
        <dbReference type="EMBL" id="NYJ22820.1"/>
    </source>
</evidence>
<dbReference type="Proteomes" id="UP000578352">
    <property type="component" value="Unassembled WGS sequence"/>
</dbReference>
<dbReference type="RefSeq" id="WP_281369276.1">
    <property type="nucleotide sequence ID" value="NZ_BAABEH010000001.1"/>
</dbReference>
<accession>A0A853CVH5</accession>
<evidence type="ECO:0000313" key="3">
    <source>
        <dbReference type="Proteomes" id="UP000578352"/>
    </source>
</evidence>
<organism evidence="2 3">
    <name type="scientific">Leifsonia shinshuensis</name>
    <dbReference type="NCBI Taxonomy" id="150026"/>
    <lineage>
        <taxon>Bacteria</taxon>
        <taxon>Bacillati</taxon>
        <taxon>Actinomycetota</taxon>
        <taxon>Actinomycetes</taxon>
        <taxon>Micrococcales</taxon>
        <taxon>Microbacteriaceae</taxon>
        <taxon>Leifsonia</taxon>
    </lineage>
</organism>
<feature type="region of interest" description="Disordered" evidence="1">
    <location>
        <begin position="1"/>
        <end position="40"/>
    </location>
</feature>
<dbReference type="EMBL" id="JACCFL010000001">
    <property type="protein sequence ID" value="NYJ22820.1"/>
    <property type="molecule type" value="Genomic_DNA"/>
</dbReference>
<protein>
    <submittedName>
        <fullName evidence="2">Uncharacterized protein</fullName>
    </submittedName>
</protein>
<name>A0A853CVH5_9MICO</name>
<proteinExistence type="predicted"/>
<evidence type="ECO:0000256" key="1">
    <source>
        <dbReference type="SAM" id="MobiDB-lite"/>
    </source>
</evidence>
<reference evidence="2 3" key="1">
    <citation type="submission" date="2020-07" db="EMBL/GenBank/DDBJ databases">
        <title>Sequencing the genomes of 1000 actinobacteria strains.</title>
        <authorList>
            <person name="Klenk H.-P."/>
        </authorList>
    </citation>
    <scope>NUCLEOTIDE SEQUENCE [LARGE SCALE GENOMIC DNA]</scope>
    <source>
        <strain evidence="2 3">DSM 15165</strain>
    </source>
</reference>
<sequence length="40" mass="4080">MTERDPRSTDPDDLPDGSGTQSEDPDDGADTASGGGADDR</sequence>
<feature type="compositionally biased region" description="Basic and acidic residues" evidence="1">
    <location>
        <begin position="1"/>
        <end position="10"/>
    </location>
</feature>
<gene>
    <name evidence="2" type="ORF">HNR13_001107</name>
</gene>